<dbReference type="GeneID" id="64629256"/>
<dbReference type="RefSeq" id="XP_041194666.1">
    <property type="nucleotide sequence ID" value="XM_041335239.1"/>
</dbReference>
<keyword evidence="2" id="KW-1185">Reference proteome</keyword>
<dbReference type="EMBL" id="JABBWG010000010">
    <property type="protein sequence ID" value="KAG1818989.1"/>
    <property type="molecule type" value="Genomic_DNA"/>
</dbReference>
<accession>A0A9P7JFA6</accession>
<reference evidence="1" key="1">
    <citation type="journal article" date="2020" name="New Phytol.">
        <title>Comparative genomics reveals dynamic genome evolution in host specialist ectomycorrhizal fungi.</title>
        <authorList>
            <person name="Lofgren L.A."/>
            <person name="Nguyen N.H."/>
            <person name="Vilgalys R."/>
            <person name="Ruytinx J."/>
            <person name="Liao H.L."/>
            <person name="Branco S."/>
            <person name="Kuo A."/>
            <person name="LaButti K."/>
            <person name="Lipzen A."/>
            <person name="Andreopoulos W."/>
            <person name="Pangilinan J."/>
            <person name="Riley R."/>
            <person name="Hundley H."/>
            <person name="Na H."/>
            <person name="Barry K."/>
            <person name="Grigoriev I.V."/>
            <person name="Stajich J.E."/>
            <person name="Kennedy P.G."/>
        </authorList>
    </citation>
    <scope>NUCLEOTIDE SEQUENCE</scope>
    <source>
        <strain evidence="1">MN1</strain>
    </source>
</reference>
<evidence type="ECO:0008006" key="3">
    <source>
        <dbReference type="Google" id="ProtNLM"/>
    </source>
</evidence>
<protein>
    <recommendedName>
        <fullName evidence="3">F-box domain-containing protein</fullName>
    </recommendedName>
</protein>
<dbReference type="OrthoDB" id="3001771at2759"/>
<dbReference type="AlphaFoldDB" id="A0A9P7JFA6"/>
<gene>
    <name evidence="1" type="ORF">BJ212DRAFT_1343717</name>
</gene>
<organism evidence="1 2">
    <name type="scientific">Suillus subaureus</name>
    <dbReference type="NCBI Taxonomy" id="48587"/>
    <lineage>
        <taxon>Eukaryota</taxon>
        <taxon>Fungi</taxon>
        <taxon>Dikarya</taxon>
        <taxon>Basidiomycota</taxon>
        <taxon>Agaricomycotina</taxon>
        <taxon>Agaricomycetes</taxon>
        <taxon>Agaricomycetidae</taxon>
        <taxon>Boletales</taxon>
        <taxon>Suillineae</taxon>
        <taxon>Suillaceae</taxon>
        <taxon>Suillus</taxon>
    </lineage>
</organism>
<sequence length="500" mass="57397">MLLDPSNDCPDESLFAIYHSTQTSRAVATRNFIGALPIELLLAIFTHLYRSSRCLTQTGETWRLDDPLSSLFPYAPAAVCSMWCSVLSRVPEFWTRVVIRVDSQHTQIRDVRHYFKWSRNLHLDVIITRHHDELDGDAKRENSKVFDATGEVIRNIERCKSICFNVMYSSSLPSILNDFTQETAPHLHTLKLECKVDDGGTPRQKLVHWSFDAPGLHHLYLDARNFFDVCVDRNNWLPRLHVLSTLSVSRYRHLSGEGIDLYKLLRAIEESPSLAYLELKDLHFSRLRPWTIVNDISIELMSMNLEDLSGEAFSEIIGCVDSVPDTTRISRCAITTCHHSLMSGGVAFHDISADQDLMIPLAHWRGRTLSLDNCACFHDDFLRDMIDGGPHDQSFACKGVKELYLVNCTNFSPRLLKTMVLKRRKLARRSIFWRHDQETLDWAFPIVAPITLISVESGPVLSKKDRKWFDKNLGSFHWDEQVLHSPFEDSSDSDYDIYGP</sequence>
<dbReference type="SUPFAM" id="SSF52047">
    <property type="entry name" value="RNI-like"/>
    <property type="match status" value="1"/>
</dbReference>
<evidence type="ECO:0000313" key="2">
    <source>
        <dbReference type="Proteomes" id="UP000807769"/>
    </source>
</evidence>
<comment type="caution">
    <text evidence="1">The sequence shown here is derived from an EMBL/GenBank/DDBJ whole genome shotgun (WGS) entry which is preliminary data.</text>
</comment>
<proteinExistence type="predicted"/>
<dbReference type="Proteomes" id="UP000807769">
    <property type="component" value="Unassembled WGS sequence"/>
</dbReference>
<name>A0A9P7JFA6_9AGAM</name>
<evidence type="ECO:0000313" key="1">
    <source>
        <dbReference type="EMBL" id="KAG1818989.1"/>
    </source>
</evidence>